<proteinExistence type="predicted"/>
<comment type="caution">
    <text evidence="1">The sequence shown here is derived from an EMBL/GenBank/DDBJ whole genome shotgun (WGS) entry which is preliminary data.</text>
</comment>
<reference evidence="1 2" key="1">
    <citation type="submission" date="2018-05" db="EMBL/GenBank/DDBJ databases">
        <title>Draft genome of Methanospirillum stamsii Pt1.</title>
        <authorList>
            <person name="Dueholm M.S."/>
            <person name="Nielsen P.H."/>
            <person name="Bakmann L.F."/>
            <person name="Otzen D.E."/>
        </authorList>
    </citation>
    <scope>NUCLEOTIDE SEQUENCE [LARGE SCALE GENOMIC DNA]</scope>
    <source>
        <strain evidence="1 2">Pt1</strain>
    </source>
</reference>
<sequence length="74" mass="8780">MIIRKFSSNLQEIKFSTRLSTCVPKSLFFASHFRLYDDIFQILIVIPRMIHTSLKEKKSGRLHEKFSSQTNIYN</sequence>
<gene>
    <name evidence="1" type="ORF">DLD82_14830</name>
</gene>
<keyword evidence="2" id="KW-1185">Reference proteome</keyword>
<dbReference type="AlphaFoldDB" id="A0A2V2N2M2"/>
<name>A0A2V2N2M2_9EURY</name>
<dbReference type="Proteomes" id="UP000245934">
    <property type="component" value="Unassembled WGS sequence"/>
</dbReference>
<dbReference type="EMBL" id="QGMZ01000039">
    <property type="protein sequence ID" value="PWR70768.1"/>
    <property type="molecule type" value="Genomic_DNA"/>
</dbReference>
<accession>A0A2V2N2M2</accession>
<protein>
    <submittedName>
        <fullName evidence="1">Uncharacterized protein</fullName>
    </submittedName>
</protein>
<evidence type="ECO:0000313" key="1">
    <source>
        <dbReference type="EMBL" id="PWR70768.1"/>
    </source>
</evidence>
<organism evidence="1 2">
    <name type="scientific">Methanospirillum stamsii</name>
    <dbReference type="NCBI Taxonomy" id="1277351"/>
    <lineage>
        <taxon>Archaea</taxon>
        <taxon>Methanobacteriati</taxon>
        <taxon>Methanobacteriota</taxon>
        <taxon>Stenosarchaea group</taxon>
        <taxon>Methanomicrobia</taxon>
        <taxon>Methanomicrobiales</taxon>
        <taxon>Methanospirillaceae</taxon>
        <taxon>Methanospirillum</taxon>
    </lineage>
</organism>
<evidence type="ECO:0000313" key="2">
    <source>
        <dbReference type="Proteomes" id="UP000245934"/>
    </source>
</evidence>